<sequence length="394" mass="44873">MHENMESEQSLLVPSAVDSYAWGESNWEGPHPSHSTSQSSRNLPLICRPWRLWHRATLCFAGSRKASWRRYILGAAIVIIVVVIYSVSESSHRSLMSFVFCSSLVRGRPPESLFRCNNLANASLPRLRVPPKTIENRLREDPKVLLFTETRYSKTGKDITNILVANRIKYKMEVLGKSLPGLTNLSRGKYGTIIFENFERYLQIDPWNRELLDKYMRDYNVGMIGFMPSHEDTQVGAKLRGFPLYVHTNMALENISLNSENPVLQLTRAGGTITDNVPGSEWTVFSLDDPTYVPLEWGYSSVPHFSEEKLVSIILDKGDFDGISRVLFGNSLEFWLHRLLFLDAVSYLSMGRISVSLDRYVLVDIDDIFVAKKGIRMTADDVMVRLITFCVSFV</sequence>
<keyword evidence="7" id="KW-1185">Reference proteome</keyword>
<feature type="domain" description="Heparan sulfate-N-deacetylase N-terminal" evidence="5">
    <location>
        <begin position="141"/>
        <end position="348"/>
    </location>
</feature>
<keyword evidence="3" id="KW-0472">Membrane</keyword>
<evidence type="ECO:0000259" key="5">
    <source>
        <dbReference type="Pfam" id="PF25119"/>
    </source>
</evidence>
<comment type="caution">
    <text evidence="6">The sequence shown here is derived from an EMBL/GenBank/DDBJ whole genome shotgun (WGS) entry which is preliminary data.</text>
</comment>
<evidence type="ECO:0008006" key="8">
    <source>
        <dbReference type="Google" id="ProtNLM"/>
    </source>
</evidence>
<reference evidence="6 7" key="1">
    <citation type="journal article" date="2024" name="BMC Genomics">
        <title>Genome assembly of redclaw crayfish (Cherax quadricarinatus) provides insights into its immune adaptation and hypoxia tolerance.</title>
        <authorList>
            <person name="Liu Z."/>
            <person name="Zheng J."/>
            <person name="Li H."/>
            <person name="Fang K."/>
            <person name="Wang S."/>
            <person name="He J."/>
            <person name="Zhou D."/>
            <person name="Weng S."/>
            <person name="Chi M."/>
            <person name="Gu Z."/>
            <person name="He J."/>
            <person name="Li F."/>
            <person name="Wang M."/>
        </authorList>
    </citation>
    <scope>NUCLEOTIDE SEQUENCE [LARGE SCALE GENOMIC DNA]</scope>
    <source>
        <strain evidence="6">ZL_2023a</strain>
    </source>
</reference>
<dbReference type="GO" id="GO:0005794">
    <property type="term" value="C:Golgi apparatus"/>
    <property type="evidence" value="ECO:0007669"/>
    <property type="project" value="UniProtKB-SubCell"/>
</dbReference>
<dbReference type="AlphaFoldDB" id="A0AAW0WTD7"/>
<name>A0AAW0WTD7_CHEQU</name>
<evidence type="ECO:0000256" key="2">
    <source>
        <dbReference type="ARBA" id="ARBA00023034"/>
    </source>
</evidence>
<keyword evidence="3" id="KW-0812">Transmembrane</keyword>
<dbReference type="InterPro" id="IPR021930">
    <property type="entry name" value="Heparan_SO4_deacetylase_dom"/>
</dbReference>
<proteinExistence type="predicted"/>
<evidence type="ECO:0000256" key="1">
    <source>
        <dbReference type="ARBA" id="ARBA00004555"/>
    </source>
</evidence>
<organism evidence="6 7">
    <name type="scientific">Cherax quadricarinatus</name>
    <name type="common">Australian red claw crayfish</name>
    <dbReference type="NCBI Taxonomy" id="27406"/>
    <lineage>
        <taxon>Eukaryota</taxon>
        <taxon>Metazoa</taxon>
        <taxon>Ecdysozoa</taxon>
        <taxon>Arthropoda</taxon>
        <taxon>Crustacea</taxon>
        <taxon>Multicrustacea</taxon>
        <taxon>Malacostraca</taxon>
        <taxon>Eumalacostraca</taxon>
        <taxon>Eucarida</taxon>
        <taxon>Decapoda</taxon>
        <taxon>Pleocyemata</taxon>
        <taxon>Astacidea</taxon>
        <taxon>Parastacoidea</taxon>
        <taxon>Parastacidae</taxon>
        <taxon>Cherax</taxon>
    </lineage>
</organism>
<accession>A0AAW0WTD7</accession>
<dbReference type="InterPro" id="IPR056793">
    <property type="entry name" value="HSNSD_N"/>
</dbReference>
<evidence type="ECO:0000313" key="7">
    <source>
        <dbReference type="Proteomes" id="UP001445076"/>
    </source>
</evidence>
<keyword evidence="3" id="KW-1133">Transmembrane helix</keyword>
<dbReference type="Pfam" id="PF12062">
    <property type="entry name" value="HSNSD-CE"/>
    <property type="match status" value="1"/>
</dbReference>
<protein>
    <recommendedName>
        <fullName evidence="8">Heparan sulphate-N-deacetylase domain-containing protein</fullName>
    </recommendedName>
</protein>
<feature type="transmembrane region" description="Helical" evidence="3">
    <location>
        <begin position="71"/>
        <end position="88"/>
    </location>
</feature>
<dbReference type="Proteomes" id="UP001445076">
    <property type="component" value="Unassembled WGS sequence"/>
</dbReference>
<feature type="domain" description="Heparan sulphate-N-deacetylase deacetylase" evidence="4">
    <location>
        <begin position="358"/>
        <end position="384"/>
    </location>
</feature>
<evidence type="ECO:0000313" key="6">
    <source>
        <dbReference type="EMBL" id="KAK8734737.1"/>
    </source>
</evidence>
<dbReference type="GO" id="GO:0016787">
    <property type="term" value="F:hydrolase activity"/>
    <property type="evidence" value="ECO:0007669"/>
    <property type="project" value="InterPro"/>
</dbReference>
<dbReference type="GO" id="GO:0015016">
    <property type="term" value="F:heparan sulfate N-sulfotransferase activity"/>
    <property type="evidence" value="ECO:0007669"/>
    <property type="project" value="InterPro"/>
</dbReference>
<gene>
    <name evidence="6" type="ORF">OTU49_005959</name>
</gene>
<dbReference type="EMBL" id="JARKIK010000050">
    <property type="protein sequence ID" value="KAK8734737.1"/>
    <property type="molecule type" value="Genomic_DNA"/>
</dbReference>
<keyword evidence="2" id="KW-0333">Golgi apparatus</keyword>
<evidence type="ECO:0000256" key="3">
    <source>
        <dbReference type="SAM" id="Phobius"/>
    </source>
</evidence>
<comment type="subcellular location">
    <subcellularLocation>
        <location evidence="1">Golgi apparatus</location>
    </subcellularLocation>
</comment>
<dbReference type="Pfam" id="PF25119">
    <property type="entry name" value="HSNSD_N"/>
    <property type="match status" value="1"/>
</dbReference>
<evidence type="ECO:0000259" key="4">
    <source>
        <dbReference type="Pfam" id="PF12062"/>
    </source>
</evidence>